<evidence type="ECO:0000313" key="5">
    <source>
        <dbReference type="EMBL" id="AEE14267.1"/>
    </source>
</evidence>
<reference evidence="5 6" key="1">
    <citation type="submission" date="2011-04" db="EMBL/GenBank/DDBJ databases">
        <title>The complete genome of Thermodesulfobium narugense DSM 14796.</title>
        <authorList>
            <consortium name="US DOE Joint Genome Institute (JGI-PGF)"/>
            <person name="Lucas S."/>
            <person name="Han J."/>
            <person name="Lapidus A."/>
            <person name="Bruce D."/>
            <person name="Goodwin L."/>
            <person name="Pitluck S."/>
            <person name="Peters L."/>
            <person name="Kyrpides N."/>
            <person name="Mavromatis K."/>
            <person name="Pagani I."/>
            <person name="Ivanova N."/>
            <person name="Ovchinnikova G."/>
            <person name="Zhang X."/>
            <person name="Saunders L."/>
            <person name="Detter J.C."/>
            <person name="Tapia R."/>
            <person name="Han C."/>
            <person name="Land M."/>
            <person name="Hauser L."/>
            <person name="Markowitz V."/>
            <person name="Cheng J.-F."/>
            <person name="Hugenholtz P."/>
            <person name="Woyke T."/>
            <person name="Wu D."/>
            <person name="Spring S."/>
            <person name="Schroeder M."/>
            <person name="Brambilla E."/>
            <person name="Klenk H.-P."/>
            <person name="Eisen J.A."/>
        </authorList>
    </citation>
    <scope>NUCLEOTIDE SEQUENCE [LARGE SCALE GENOMIC DNA]</scope>
    <source>
        <strain evidence="5 6">DSM 14796</strain>
    </source>
</reference>
<protein>
    <submittedName>
        <fullName evidence="5">Tetratricopeptide TPR_2 repeat-containing protein</fullName>
    </submittedName>
</protein>
<dbReference type="OrthoDB" id="514657at2"/>
<dbReference type="SMART" id="SM00028">
    <property type="entry name" value="TPR"/>
    <property type="match status" value="2"/>
</dbReference>
<evidence type="ECO:0000256" key="1">
    <source>
        <dbReference type="ARBA" id="ARBA00022737"/>
    </source>
</evidence>
<keyword evidence="1" id="KW-0677">Repeat</keyword>
<dbReference type="InterPro" id="IPR011990">
    <property type="entry name" value="TPR-like_helical_dom_sf"/>
</dbReference>
<dbReference type="STRING" id="747365.Thena_0630"/>
<gene>
    <name evidence="5" type="ORF">Thena_0630</name>
</gene>
<dbReference type="SUPFAM" id="SSF48452">
    <property type="entry name" value="TPR-like"/>
    <property type="match status" value="1"/>
</dbReference>
<feature type="signal peptide" evidence="4">
    <location>
        <begin position="1"/>
        <end position="23"/>
    </location>
</feature>
<dbReference type="KEGG" id="tnr:Thena_0630"/>
<keyword evidence="4" id="KW-0732">Signal</keyword>
<keyword evidence="6" id="KW-1185">Reference proteome</keyword>
<dbReference type="RefSeq" id="WP_013755994.1">
    <property type="nucleotide sequence ID" value="NC_015499.1"/>
</dbReference>
<keyword evidence="2 3" id="KW-0802">TPR repeat</keyword>
<sequence>MACKKLFLAFICFTVSFCGQSFASWGDKTHEYIMETMAGSGLYKSAIAYSYTFNDNSNNVIKMNLKSAALSLDEPLIERILSSVPASLMDSKEYFFAEGIKYYLEGNYSQSIGALSICIDKDPFDVYSWYYMAKDYELSNNYNSANFTYQKAISLEPNNLAILKSYAKFLRLARLTDQYNIVIKHIRDIYSRDSDLEISWN</sequence>
<dbReference type="AlphaFoldDB" id="M1E4L0"/>
<dbReference type="PROSITE" id="PS50005">
    <property type="entry name" value="TPR"/>
    <property type="match status" value="1"/>
</dbReference>
<dbReference type="Pfam" id="PF07719">
    <property type="entry name" value="TPR_2"/>
    <property type="match status" value="1"/>
</dbReference>
<dbReference type="InterPro" id="IPR013105">
    <property type="entry name" value="TPR_2"/>
</dbReference>
<evidence type="ECO:0000256" key="3">
    <source>
        <dbReference type="PROSITE-ProRule" id="PRU00339"/>
    </source>
</evidence>
<dbReference type="EMBL" id="CP002690">
    <property type="protein sequence ID" value="AEE14267.1"/>
    <property type="molecule type" value="Genomic_DNA"/>
</dbReference>
<feature type="repeat" description="TPR" evidence="3">
    <location>
        <begin position="126"/>
        <end position="159"/>
    </location>
</feature>
<dbReference type="HOGENOM" id="CLU_1359870_0_0_9"/>
<evidence type="ECO:0000256" key="4">
    <source>
        <dbReference type="SAM" id="SignalP"/>
    </source>
</evidence>
<organism evidence="5 6">
    <name type="scientific">Thermodesulfobium narugense DSM 14796</name>
    <dbReference type="NCBI Taxonomy" id="747365"/>
    <lineage>
        <taxon>Bacteria</taxon>
        <taxon>Pseudomonadati</taxon>
        <taxon>Thermodesulfobiota</taxon>
        <taxon>Thermodesulfobiia</taxon>
        <taxon>Thermodesulfobiales</taxon>
        <taxon>Thermodesulfobiaceae</taxon>
        <taxon>Thermodesulfobium</taxon>
    </lineage>
</organism>
<dbReference type="Proteomes" id="UP000011765">
    <property type="component" value="Chromosome"/>
</dbReference>
<evidence type="ECO:0000256" key="2">
    <source>
        <dbReference type="ARBA" id="ARBA00022803"/>
    </source>
</evidence>
<dbReference type="Gene3D" id="1.25.40.10">
    <property type="entry name" value="Tetratricopeptide repeat domain"/>
    <property type="match status" value="1"/>
</dbReference>
<name>M1E4L0_9BACT</name>
<feature type="chain" id="PRO_5004014043" evidence="4">
    <location>
        <begin position="24"/>
        <end position="201"/>
    </location>
</feature>
<accession>M1E4L0</accession>
<proteinExistence type="predicted"/>
<evidence type="ECO:0000313" key="6">
    <source>
        <dbReference type="Proteomes" id="UP000011765"/>
    </source>
</evidence>
<dbReference type="InterPro" id="IPR019734">
    <property type="entry name" value="TPR_rpt"/>
</dbReference>
<dbReference type="eggNOG" id="COG3063">
    <property type="taxonomic scope" value="Bacteria"/>
</dbReference>